<dbReference type="NCBIfam" id="TIGR01730">
    <property type="entry name" value="RND_mfp"/>
    <property type="match status" value="1"/>
</dbReference>
<dbReference type="Gene3D" id="2.40.50.100">
    <property type="match status" value="1"/>
</dbReference>
<dbReference type="GO" id="GO:1990281">
    <property type="term" value="C:efflux pump complex"/>
    <property type="evidence" value="ECO:0007669"/>
    <property type="project" value="TreeGrafter"/>
</dbReference>
<dbReference type="GO" id="GO:0015562">
    <property type="term" value="F:efflux transmembrane transporter activity"/>
    <property type="evidence" value="ECO:0007669"/>
    <property type="project" value="TreeGrafter"/>
</dbReference>
<dbReference type="Gene3D" id="1.10.287.470">
    <property type="entry name" value="Helix hairpin bin"/>
    <property type="match status" value="1"/>
</dbReference>
<dbReference type="EMBL" id="PYMJ01000006">
    <property type="protein sequence ID" value="PSU49440.1"/>
    <property type="molecule type" value="Genomic_DNA"/>
</dbReference>
<sequence length="413" mass="45183">MPRISSRYTLHVLILAAFLGGCNSSNSEPAAQAEQLHIVSVNAMTLVPSNHYMVTREYVGIVQAGQQSNLGFELGGKIAQIFVDVGDKIQEGDPLIVLDTQLLKTSADQLTAQQAQITAQLELVNANLKRQNTLKKKGFSAESEIDNLNSQRNALRANYRQVGATLAANRLQQEKSTIYAPYSGTIGERYISKGDVVNTGSPTLTLLSSNRKEAHVGIPAKQLARINQLSQPSFINTKNRDNTKTNSDGKKQWILRIGDKSYTTTLLNPGASVNLNSRSITLRFELPDSVTAIDGELAYLQLDDKHADNGYWVPLSAMTDGLRGVWNVYVLSEKSADENNALESSKKTLRVERRSVQVLYANGKQAYISGAVNAGEKLVSNGLHRLVPGQTVVISEKSWLPKKLPLPLIDSEV</sequence>
<reference evidence="4 5" key="1">
    <citation type="submission" date="2018-01" db="EMBL/GenBank/DDBJ databases">
        <title>Whole genome sequencing of Histamine producing bacteria.</title>
        <authorList>
            <person name="Butler K."/>
        </authorList>
    </citation>
    <scope>NUCLEOTIDE SEQUENCE [LARGE SCALE GENOMIC DNA]</scope>
    <source>
        <strain evidence="4 5">JCM 12947</strain>
    </source>
</reference>
<comment type="caution">
    <text evidence="4">The sequence shown here is derived from an EMBL/GenBank/DDBJ whole genome shotgun (WGS) entry which is preliminary data.</text>
</comment>
<dbReference type="PANTHER" id="PTHR30469:SF11">
    <property type="entry name" value="BLL4320 PROTEIN"/>
    <property type="match status" value="1"/>
</dbReference>
<evidence type="ECO:0000313" key="4">
    <source>
        <dbReference type="EMBL" id="PSU49440.1"/>
    </source>
</evidence>
<organism evidence="4 5">
    <name type="scientific">Photobacterium frigidiphilum</name>
    <dbReference type="NCBI Taxonomy" id="264736"/>
    <lineage>
        <taxon>Bacteria</taxon>
        <taxon>Pseudomonadati</taxon>
        <taxon>Pseudomonadota</taxon>
        <taxon>Gammaproteobacteria</taxon>
        <taxon>Vibrionales</taxon>
        <taxon>Vibrionaceae</taxon>
        <taxon>Photobacterium</taxon>
    </lineage>
</organism>
<keyword evidence="5" id="KW-1185">Reference proteome</keyword>
<evidence type="ECO:0000256" key="1">
    <source>
        <dbReference type="ARBA" id="ARBA00009477"/>
    </source>
</evidence>
<evidence type="ECO:0000256" key="2">
    <source>
        <dbReference type="SAM" id="SignalP"/>
    </source>
</evidence>
<dbReference type="OrthoDB" id="266524at2"/>
<feature type="domain" description="Multidrug resistance protein MdtA-like barrel-sandwich hybrid" evidence="3">
    <location>
        <begin position="74"/>
        <end position="205"/>
    </location>
</feature>
<proteinExistence type="inferred from homology"/>
<feature type="signal peptide" evidence="2">
    <location>
        <begin position="1"/>
        <end position="27"/>
    </location>
</feature>
<accession>A0A2T3JKI1</accession>
<dbReference type="PANTHER" id="PTHR30469">
    <property type="entry name" value="MULTIDRUG RESISTANCE PROTEIN MDTA"/>
    <property type="match status" value="1"/>
</dbReference>
<gene>
    <name evidence="4" type="ORF">C9J12_08085</name>
</gene>
<protein>
    <submittedName>
        <fullName evidence="4">Efflux RND transporter periplasmic adaptor subunit</fullName>
    </submittedName>
</protein>
<name>A0A2T3JKI1_9GAMM</name>
<keyword evidence="2" id="KW-0732">Signal</keyword>
<evidence type="ECO:0000259" key="3">
    <source>
        <dbReference type="Pfam" id="PF25917"/>
    </source>
</evidence>
<dbReference type="Pfam" id="PF25917">
    <property type="entry name" value="BSH_RND"/>
    <property type="match status" value="1"/>
</dbReference>
<dbReference type="SUPFAM" id="SSF111369">
    <property type="entry name" value="HlyD-like secretion proteins"/>
    <property type="match status" value="1"/>
</dbReference>
<feature type="chain" id="PRO_5015675015" evidence="2">
    <location>
        <begin position="28"/>
        <end position="413"/>
    </location>
</feature>
<dbReference type="PROSITE" id="PS51257">
    <property type="entry name" value="PROKAR_LIPOPROTEIN"/>
    <property type="match status" value="1"/>
</dbReference>
<dbReference type="InterPro" id="IPR006143">
    <property type="entry name" value="RND_pump_MFP"/>
</dbReference>
<dbReference type="AlphaFoldDB" id="A0A2T3JKI1"/>
<dbReference type="Gene3D" id="2.40.420.20">
    <property type="match status" value="1"/>
</dbReference>
<dbReference type="Gene3D" id="2.40.30.170">
    <property type="match status" value="1"/>
</dbReference>
<evidence type="ECO:0000313" key="5">
    <source>
        <dbReference type="Proteomes" id="UP000240987"/>
    </source>
</evidence>
<comment type="similarity">
    <text evidence="1">Belongs to the membrane fusion protein (MFP) (TC 8.A.1) family.</text>
</comment>
<dbReference type="Proteomes" id="UP000240987">
    <property type="component" value="Unassembled WGS sequence"/>
</dbReference>
<dbReference type="RefSeq" id="WP_107242228.1">
    <property type="nucleotide sequence ID" value="NZ_PYMJ01000006.1"/>
</dbReference>
<dbReference type="InterPro" id="IPR058625">
    <property type="entry name" value="MdtA-like_BSH"/>
</dbReference>